<dbReference type="InterPro" id="IPR038538">
    <property type="entry name" value="MTERF_sf"/>
</dbReference>
<dbReference type="Gene3D" id="1.25.70.10">
    <property type="entry name" value="Transcription termination factor 3, mitochondrial"/>
    <property type="match status" value="2"/>
</dbReference>
<dbReference type="PANTHER" id="PTHR13068">
    <property type="entry name" value="CGI-12 PROTEIN-RELATED"/>
    <property type="match status" value="1"/>
</dbReference>
<gene>
    <name evidence="4" type="ORF">JKP88DRAFT_184875</name>
</gene>
<comment type="caution">
    <text evidence="4">The sequence shown here is derived from an EMBL/GenBank/DDBJ whole genome shotgun (WGS) entry which is preliminary data.</text>
</comment>
<sequence length="437" mass="48437">MAVKMPQLLDMCFSADVVPVMELMRQELGFRPTDARRVLRRAPQVLLPRQDGSTPVDTIAALQALGLKPKMVSMEVIRWPRLLTYSPASLMELATWLGSAEVGMRAASDDSSAVSLNVLRQAPWLAEHDLETQLRPVARYLQESLGIRDMQRVLRAYPQILCCSITKDLEPRVWFLTEEVGINEEDVPRVVQTFPLLFAVPVERMRGVYGLLASELLITRPDITKIVRAFPSLLGLEPEKHVRAVVAYMRSLGIQNIGRFVSRLPPVLGYDVSNNLMPKMDYLVAMMGLSVYDVLTFPAYFSYPLESIIEPRTEFLKLRRRPIAVVGLNMALTSGDADFAKKIAKVRPELYASFKAAYMKHRAEVQAGTMKGEDLLEMLGLDMLGGKPLGSLGGLSTSSNVQEVTSARQLADDEVAAKFGPDGSAQQQDGERDAQGG</sequence>
<dbReference type="PANTHER" id="PTHR13068:SF173">
    <property type="entry name" value="EMB|CAB62602.1"/>
    <property type="match status" value="1"/>
</dbReference>
<dbReference type="InterPro" id="IPR003690">
    <property type="entry name" value="MTERF"/>
</dbReference>
<reference evidence="4" key="1">
    <citation type="submission" date="2021-02" db="EMBL/GenBank/DDBJ databases">
        <title>First Annotated Genome of the Yellow-green Alga Tribonema minus.</title>
        <authorList>
            <person name="Mahan K.M."/>
        </authorList>
    </citation>
    <scope>NUCLEOTIDE SEQUENCE</scope>
    <source>
        <strain evidence="4">UTEX B ZZ1240</strain>
    </source>
</reference>
<dbReference type="Proteomes" id="UP000664859">
    <property type="component" value="Unassembled WGS sequence"/>
</dbReference>
<dbReference type="GO" id="GO:0003676">
    <property type="term" value="F:nucleic acid binding"/>
    <property type="evidence" value="ECO:0007669"/>
    <property type="project" value="InterPro"/>
</dbReference>
<keyword evidence="2" id="KW-0809">Transit peptide</keyword>
<comment type="similarity">
    <text evidence="1">Belongs to the mTERF family.</text>
</comment>
<evidence type="ECO:0000256" key="2">
    <source>
        <dbReference type="ARBA" id="ARBA00022946"/>
    </source>
</evidence>
<dbReference type="SMART" id="SM00733">
    <property type="entry name" value="Mterf"/>
    <property type="match status" value="8"/>
</dbReference>
<name>A0A835Z724_9STRA</name>
<dbReference type="Pfam" id="PF02536">
    <property type="entry name" value="mTERF"/>
    <property type="match status" value="1"/>
</dbReference>
<organism evidence="4 5">
    <name type="scientific">Tribonema minus</name>
    <dbReference type="NCBI Taxonomy" id="303371"/>
    <lineage>
        <taxon>Eukaryota</taxon>
        <taxon>Sar</taxon>
        <taxon>Stramenopiles</taxon>
        <taxon>Ochrophyta</taxon>
        <taxon>PX clade</taxon>
        <taxon>Xanthophyceae</taxon>
        <taxon>Tribonematales</taxon>
        <taxon>Tribonemataceae</taxon>
        <taxon>Tribonema</taxon>
    </lineage>
</organism>
<evidence type="ECO:0000313" key="5">
    <source>
        <dbReference type="Proteomes" id="UP000664859"/>
    </source>
</evidence>
<evidence type="ECO:0000256" key="1">
    <source>
        <dbReference type="ARBA" id="ARBA00007692"/>
    </source>
</evidence>
<dbReference type="OrthoDB" id="637682at2759"/>
<feature type="region of interest" description="Disordered" evidence="3">
    <location>
        <begin position="412"/>
        <end position="437"/>
    </location>
</feature>
<evidence type="ECO:0000256" key="3">
    <source>
        <dbReference type="SAM" id="MobiDB-lite"/>
    </source>
</evidence>
<accession>A0A835Z724</accession>
<proteinExistence type="inferred from homology"/>
<evidence type="ECO:0000313" key="4">
    <source>
        <dbReference type="EMBL" id="KAG5187906.1"/>
    </source>
</evidence>
<keyword evidence="5" id="KW-1185">Reference proteome</keyword>
<dbReference type="EMBL" id="JAFCMP010000079">
    <property type="protein sequence ID" value="KAG5187906.1"/>
    <property type="molecule type" value="Genomic_DNA"/>
</dbReference>
<protein>
    <submittedName>
        <fullName evidence="4">mTERF-domain-containing protein</fullName>
    </submittedName>
</protein>
<dbReference type="AlphaFoldDB" id="A0A835Z724"/>